<dbReference type="STRING" id="1618545.US53_C0001G0022"/>
<sequence>MGNKYHKYILLLIILLAAFLRFWKLGSYPALNADEAAIGYNAYSLLETGKDEHGNFQRL</sequence>
<dbReference type="EMBL" id="LBTI01000001">
    <property type="protein sequence ID" value="KKQ38117.1"/>
    <property type="molecule type" value="Genomic_DNA"/>
</dbReference>
<organism evidence="1 2">
    <name type="scientific">Candidatus Woesebacteria bacterium GW2011_GWA1_37_7</name>
    <dbReference type="NCBI Taxonomy" id="1618545"/>
    <lineage>
        <taxon>Bacteria</taxon>
        <taxon>Candidatus Woeseibacteriota</taxon>
    </lineage>
</organism>
<gene>
    <name evidence="1" type="ORF">US53_C0001G0022</name>
</gene>
<evidence type="ECO:0000313" key="2">
    <source>
        <dbReference type="Proteomes" id="UP000034591"/>
    </source>
</evidence>
<proteinExistence type="predicted"/>
<accession>A0A0G0H7M3</accession>
<name>A0A0G0H7M3_9BACT</name>
<reference evidence="1 2" key="1">
    <citation type="journal article" date="2015" name="Nature">
        <title>rRNA introns, odd ribosomes, and small enigmatic genomes across a large radiation of phyla.</title>
        <authorList>
            <person name="Brown C.T."/>
            <person name="Hug L.A."/>
            <person name="Thomas B.C."/>
            <person name="Sharon I."/>
            <person name="Castelle C.J."/>
            <person name="Singh A."/>
            <person name="Wilkins M.J."/>
            <person name="Williams K.H."/>
            <person name="Banfield J.F."/>
        </authorList>
    </citation>
    <scope>NUCLEOTIDE SEQUENCE [LARGE SCALE GENOMIC DNA]</scope>
</reference>
<evidence type="ECO:0000313" key="1">
    <source>
        <dbReference type="EMBL" id="KKQ38117.1"/>
    </source>
</evidence>
<protein>
    <submittedName>
        <fullName evidence="1">Uncharacterized protein</fullName>
    </submittedName>
</protein>
<dbReference type="AlphaFoldDB" id="A0A0G0H7M3"/>
<dbReference type="Proteomes" id="UP000034591">
    <property type="component" value="Unassembled WGS sequence"/>
</dbReference>
<comment type="caution">
    <text evidence="1">The sequence shown here is derived from an EMBL/GenBank/DDBJ whole genome shotgun (WGS) entry which is preliminary data.</text>
</comment>